<protein>
    <submittedName>
        <fullName evidence="1">Uncharacterized protein</fullName>
    </submittedName>
</protein>
<proteinExistence type="predicted"/>
<organism evidence="1 2">
    <name type="scientific">Salinispira pacifica</name>
    <dbReference type="NCBI Taxonomy" id="1307761"/>
    <lineage>
        <taxon>Bacteria</taxon>
        <taxon>Pseudomonadati</taxon>
        <taxon>Spirochaetota</taxon>
        <taxon>Spirochaetia</taxon>
        <taxon>Spirochaetales</taxon>
        <taxon>Spirochaetaceae</taxon>
        <taxon>Salinispira</taxon>
    </lineage>
</organism>
<name>V5WEQ5_9SPIO</name>
<evidence type="ECO:0000313" key="2">
    <source>
        <dbReference type="Proteomes" id="UP000018680"/>
    </source>
</evidence>
<gene>
    <name evidence="1" type="ORF">L21SP2_0683</name>
</gene>
<dbReference type="Proteomes" id="UP000018680">
    <property type="component" value="Chromosome"/>
</dbReference>
<accession>V5WEQ5</accession>
<dbReference type="EMBL" id="CP006939">
    <property type="protein sequence ID" value="AHC14110.1"/>
    <property type="molecule type" value="Genomic_DNA"/>
</dbReference>
<reference evidence="1 2" key="1">
    <citation type="journal article" date="2015" name="Stand. Genomic Sci.">
        <title>Complete genome sequence and description of Salinispira pacifica gen. nov., sp. nov., a novel spirochaete isolated form a hypersaline microbial mat.</title>
        <authorList>
            <person name="Ben Hania W."/>
            <person name="Joseph M."/>
            <person name="Schumann P."/>
            <person name="Bunk B."/>
            <person name="Fiebig A."/>
            <person name="Sproer C."/>
            <person name="Klenk H.P."/>
            <person name="Fardeau M.L."/>
            <person name="Spring S."/>
        </authorList>
    </citation>
    <scope>NUCLEOTIDE SEQUENCE [LARGE SCALE GENOMIC DNA]</scope>
    <source>
        <strain evidence="1 2">L21-RPul-D2</strain>
    </source>
</reference>
<dbReference type="HOGENOM" id="CLU_1219018_0_0_12"/>
<dbReference type="AlphaFoldDB" id="V5WEQ5"/>
<evidence type="ECO:0000313" key="1">
    <source>
        <dbReference type="EMBL" id="AHC14110.1"/>
    </source>
</evidence>
<sequence length="227" mass="26546">MEENISIYQISGEKMEQHHYGQERTLAMRIFTGEGARNVSMQDILDWMDMEHKQKELMCAPRGNRLDLLIRMYVQDHYTEIVACNVRMIPREAEEQQLAEMYMERLHLIPGNYKERMYNRLSHFECLKRLRNCEYREQRESFAMLTELAISARSVQQLADLFGFSESWKRSCERILQNKTSEGGRKHLLKEIERIDPTLFCGALEGEDQTVSGEAGVVGEGDFHGNT</sequence>
<dbReference type="STRING" id="1307761.L21SP2_0683"/>
<dbReference type="KEGG" id="slr:L21SP2_0683"/>
<keyword evidence="2" id="KW-1185">Reference proteome</keyword>